<dbReference type="Gene3D" id="3.40.50.620">
    <property type="entry name" value="HUPs"/>
    <property type="match status" value="1"/>
</dbReference>
<keyword evidence="11" id="KW-0547">Nucleotide-binding</keyword>
<dbReference type="InterPro" id="IPR023468">
    <property type="entry name" value="Riboflavin_kinase"/>
</dbReference>
<evidence type="ECO:0000256" key="8">
    <source>
        <dbReference type="ARBA" id="ARBA00022643"/>
    </source>
</evidence>
<dbReference type="InterPro" id="IPR023465">
    <property type="entry name" value="Riboflavin_kinase_dom_sf"/>
</dbReference>
<dbReference type="PANTHER" id="PTHR22749">
    <property type="entry name" value="RIBOFLAVIN KINASE/FMN ADENYLYLTRANSFERASE"/>
    <property type="match status" value="1"/>
</dbReference>
<evidence type="ECO:0000256" key="9">
    <source>
        <dbReference type="ARBA" id="ARBA00022679"/>
    </source>
</evidence>
<keyword evidence="14" id="KW-0067">ATP-binding</keyword>
<dbReference type="GO" id="GO:0005524">
    <property type="term" value="F:ATP binding"/>
    <property type="evidence" value="ECO:0007669"/>
    <property type="project" value="UniProtKB-KW"/>
</dbReference>
<protein>
    <recommendedName>
        <fullName evidence="6">Bifunctional riboflavin kinase/FMN adenylyltransferase</fullName>
        <ecNumber evidence="4">2.7.1.26</ecNumber>
        <ecNumber evidence="5">2.7.7.2</ecNumber>
    </recommendedName>
</protein>
<dbReference type="GO" id="GO:0009231">
    <property type="term" value="P:riboflavin biosynthetic process"/>
    <property type="evidence" value="ECO:0007669"/>
    <property type="project" value="InterPro"/>
</dbReference>
<evidence type="ECO:0000256" key="7">
    <source>
        <dbReference type="ARBA" id="ARBA00022630"/>
    </source>
</evidence>
<evidence type="ECO:0000256" key="14">
    <source>
        <dbReference type="ARBA" id="ARBA00022840"/>
    </source>
</evidence>
<dbReference type="CDD" id="cd02064">
    <property type="entry name" value="FAD_synthetase_N"/>
    <property type="match status" value="1"/>
</dbReference>
<evidence type="ECO:0000256" key="5">
    <source>
        <dbReference type="ARBA" id="ARBA00012393"/>
    </source>
</evidence>
<keyword evidence="9" id="KW-0808">Transferase</keyword>
<dbReference type="NCBIfam" id="NF004160">
    <property type="entry name" value="PRK05627.1-3"/>
    <property type="match status" value="1"/>
</dbReference>
<evidence type="ECO:0000256" key="13">
    <source>
        <dbReference type="ARBA" id="ARBA00022827"/>
    </source>
</evidence>
<evidence type="ECO:0000256" key="6">
    <source>
        <dbReference type="ARBA" id="ARBA00018483"/>
    </source>
</evidence>
<reference evidence="17" key="1">
    <citation type="submission" date="2018-05" db="EMBL/GenBank/DDBJ databases">
        <authorList>
            <person name="Lanie J.A."/>
            <person name="Ng W.-L."/>
            <person name="Kazmierczak K.M."/>
            <person name="Andrzejewski T.M."/>
            <person name="Davidsen T.M."/>
            <person name="Wayne K.J."/>
            <person name="Tettelin H."/>
            <person name="Glass J.I."/>
            <person name="Rusch D."/>
            <person name="Podicherti R."/>
            <person name="Tsui H.-C.T."/>
            <person name="Winkler M.E."/>
        </authorList>
    </citation>
    <scope>NUCLEOTIDE SEQUENCE</scope>
</reference>
<dbReference type="FunFam" id="3.40.50.620:FF:000021">
    <property type="entry name" value="Riboflavin biosynthesis protein"/>
    <property type="match status" value="1"/>
</dbReference>
<name>A0A381S6F3_9ZZZZ</name>
<dbReference type="PANTHER" id="PTHR22749:SF6">
    <property type="entry name" value="RIBOFLAVIN KINASE"/>
    <property type="match status" value="1"/>
</dbReference>
<dbReference type="NCBIfam" id="TIGR00125">
    <property type="entry name" value="cyt_tran_rel"/>
    <property type="match status" value="1"/>
</dbReference>
<dbReference type="Gene3D" id="2.40.30.30">
    <property type="entry name" value="Riboflavin kinase-like"/>
    <property type="match status" value="1"/>
</dbReference>
<dbReference type="EC" id="2.7.1.26" evidence="4"/>
<keyword evidence="13" id="KW-0274">FAD</keyword>
<keyword evidence="8" id="KW-0288">FMN</keyword>
<dbReference type="GO" id="GO:0008531">
    <property type="term" value="F:riboflavin kinase activity"/>
    <property type="evidence" value="ECO:0007669"/>
    <property type="project" value="UniProtKB-EC"/>
</dbReference>
<dbReference type="UniPathway" id="UPA00276">
    <property type="reaction ID" value="UER00406"/>
</dbReference>
<evidence type="ECO:0000256" key="10">
    <source>
        <dbReference type="ARBA" id="ARBA00022695"/>
    </source>
</evidence>
<dbReference type="SUPFAM" id="SSF82114">
    <property type="entry name" value="Riboflavin kinase-like"/>
    <property type="match status" value="1"/>
</dbReference>
<comment type="similarity">
    <text evidence="3">Belongs to the RibF family.</text>
</comment>
<feature type="non-terminal residue" evidence="17">
    <location>
        <position position="1"/>
    </location>
</feature>
<evidence type="ECO:0000313" key="17">
    <source>
        <dbReference type="EMBL" id="SUZ99059.1"/>
    </source>
</evidence>
<comment type="pathway">
    <text evidence="2">Cofactor biosynthesis; FMN biosynthesis; FMN from riboflavin (ATP route): step 1/1.</text>
</comment>
<organism evidence="17">
    <name type="scientific">marine metagenome</name>
    <dbReference type="NCBI Taxonomy" id="408172"/>
    <lineage>
        <taxon>unclassified sequences</taxon>
        <taxon>metagenomes</taxon>
        <taxon>ecological metagenomes</taxon>
    </lineage>
</organism>
<dbReference type="InterPro" id="IPR002606">
    <property type="entry name" value="Riboflavin_kinase_bac"/>
</dbReference>
<dbReference type="InterPro" id="IPR004821">
    <property type="entry name" value="Cyt_trans-like"/>
</dbReference>
<dbReference type="InterPro" id="IPR015865">
    <property type="entry name" value="Riboflavin_kinase_bac/euk"/>
</dbReference>
<dbReference type="AlphaFoldDB" id="A0A381S6F3"/>
<proteinExistence type="inferred from homology"/>
<dbReference type="GO" id="GO:0009398">
    <property type="term" value="P:FMN biosynthetic process"/>
    <property type="evidence" value="ECO:0007669"/>
    <property type="project" value="UniProtKB-UniPathway"/>
</dbReference>
<evidence type="ECO:0000256" key="4">
    <source>
        <dbReference type="ARBA" id="ARBA00012105"/>
    </source>
</evidence>
<evidence type="ECO:0000256" key="3">
    <source>
        <dbReference type="ARBA" id="ARBA00010214"/>
    </source>
</evidence>
<gene>
    <name evidence="17" type="ORF">METZ01_LOCUS51913</name>
</gene>
<evidence type="ECO:0000256" key="12">
    <source>
        <dbReference type="ARBA" id="ARBA00022777"/>
    </source>
</evidence>
<evidence type="ECO:0000256" key="1">
    <source>
        <dbReference type="ARBA" id="ARBA00004726"/>
    </source>
</evidence>
<dbReference type="SUPFAM" id="SSF52374">
    <property type="entry name" value="Nucleotidylyl transferase"/>
    <property type="match status" value="1"/>
</dbReference>
<dbReference type="SMART" id="SM00904">
    <property type="entry name" value="Flavokinase"/>
    <property type="match status" value="1"/>
</dbReference>
<keyword evidence="12" id="KW-0418">Kinase</keyword>
<dbReference type="EC" id="2.7.7.2" evidence="5"/>
<sequence>VSIIHFPDNSKPVHWDRIVLAVGNFDGLHRGHTKILECARQSADRQHARAIALTFDPHPSRIVRPDKVPAALMTMEQKTKALMQVGLDGIAVVRFTKELSQWSPELFIRTVLVDWLQVVEVWVGVNFLFGKNRSGNFSLLRVEGEKHGFQAEKIDAVRYRDFVVSSTRVRRLITEGRVDEASALLGKHYFIDGIVVHGSGRGQEVGVATANLETANELLPPNGVYATMVRIDEAVHASITNIGVRPTFDRQGDRAIETHIFDLNQDLYTKELQLSFVQRLRDERHFSDSSSLRAQIDADCREARTLFGRLSL</sequence>
<dbReference type="Pfam" id="PF01687">
    <property type="entry name" value="Flavokinase"/>
    <property type="match status" value="1"/>
</dbReference>
<keyword evidence="15" id="KW-0511">Multifunctional enzyme</keyword>
<dbReference type="NCBIfam" id="NF004162">
    <property type="entry name" value="PRK05627.1-5"/>
    <property type="match status" value="1"/>
</dbReference>
<dbReference type="GO" id="GO:0003919">
    <property type="term" value="F:FMN adenylyltransferase activity"/>
    <property type="evidence" value="ECO:0007669"/>
    <property type="project" value="UniProtKB-EC"/>
</dbReference>
<evidence type="ECO:0000256" key="11">
    <source>
        <dbReference type="ARBA" id="ARBA00022741"/>
    </source>
</evidence>
<dbReference type="UniPathway" id="UPA00277">
    <property type="reaction ID" value="UER00407"/>
</dbReference>
<comment type="pathway">
    <text evidence="1">Cofactor biosynthesis; FAD biosynthesis; FAD from FMN: step 1/1.</text>
</comment>
<keyword evidence="7" id="KW-0285">Flavoprotein</keyword>
<feature type="domain" description="Riboflavin kinase" evidence="16">
    <location>
        <begin position="184"/>
        <end position="308"/>
    </location>
</feature>
<evidence type="ECO:0000256" key="2">
    <source>
        <dbReference type="ARBA" id="ARBA00005201"/>
    </source>
</evidence>
<dbReference type="NCBIfam" id="TIGR00083">
    <property type="entry name" value="ribF"/>
    <property type="match status" value="1"/>
</dbReference>
<dbReference type="InterPro" id="IPR014729">
    <property type="entry name" value="Rossmann-like_a/b/a_fold"/>
</dbReference>
<evidence type="ECO:0000256" key="15">
    <source>
        <dbReference type="ARBA" id="ARBA00023268"/>
    </source>
</evidence>
<evidence type="ECO:0000259" key="16">
    <source>
        <dbReference type="SMART" id="SM00904"/>
    </source>
</evidence>
<dbReference type="GO" id="GO:0006747">
    <property type="term" value="P:FAD biosynthetic process"/>
    <property type="evidence" value="ECO:0007669"/>
    <property type="project" value="UniProtKB-UniPathway"/>
</dbReference>
<dbReference type="PIRSF" id="PIRSF004491">
    <property type="entry name" value="FAD_Synth"/>
    <property type="match status" value="1"/>
</dbReference>
<dbReference type="EMBL" id="UINC01002664">
    <property type="protein sequence ID" value="SUZ99059.1"/>
    <property type="molecule type" value="Genomic_DNA"/>
</dbReference>
<keyword evidence="10" id="KW-0548">Nucleotidyltransferase</keyword>
<dbReference type="InterPro" id="IPR015864">
    <property type="entry name" value="FAD_synthase"/>
</dbReference>
<accession>A0A381S6F3</accession>
<dbReference type="Pfam" id="PF06574">
    <property type="entry name" value="FAD_syn"/>
    <property type="match status" value="1"/>
</dbReference>